<organism evidence="2 3">
    <name type="scientific">Melittangium boletus DSM 14713</name>
    <dbReference type="NCBI Taxonomy" id="1294270"/>
    <lineage>
        <taxon>Bacteria</taxon>
        <taxon>Pseudomonadati</taxon>
        <taxon>Myxococcota</taxon>
        <taxon>Myxococcia</taxon>
        <taxon>Myxococcales</taxon>
        <taxon>Cystobacterineae</taxon>
        <taxon>Archangiaceae</taxon>
        <taxon>Melittangium</taxon>
    </lineage>
</organism>
<evidence type="ECO:0000256" key="1">
    <source>
        <dbReference type="SAM" id="MobiDB-lite"/>
    </source>
</evidence>
<dbReference type="EMBL" id="CP022163">
    <property type="protein sequence ID" value="ATB28261.1"/>
    <property type="molecule type" value="Genomic_DNA"/>
</dbReference>
<dbReference type="KEGG" id="mbd:MEBOL_001707"/>
<dbReference type="AlphaFoldDB" id="A0A250IAT6"/>
<dbReference type="Proteomes" id="UP000217289">
    <property type="component" value="Chromosome"/>
</dbReference>
<evidence type="ECO:0000313" key="3">
    <source>
        <dbReference type="Proteomes" id="UP000217289"/>
    </source>
</evidence>
<sequence length="61" mass="6507">MGLGVSLDAHGGGTHNGDAGLARMKSSRVWTDSSVTRGSYLYGTTVPPRWAESRSTRRVSL</sequence>
<gene>
    <name evidence="2" type="ORF">MEBOL_001707</name>
</gene>
<accession>A0A250IAT6</accession>
<evidence type="ECO:0000313" key="2">
    <source>
        <dbReference type="EMBL" id="ATB28261.1"/>
    </source>
</evidence>
<proteinExistence type="predicted"/>
<feature type="region of interest" description="Disordered" evidence="1">
    <location>
        <begin position="1"/>
        <end position="20"/>
    </location>
</feature>
<keyword evidence="3" id="KW-1185">Reference proteome</keyword>
<name>A0A250IAT6_9BACT</name>
<reference evidence="2 3" key="1">
    <citation type="submission" date="2017-06" db="EMBL/GenBank/DDBJ databases">
        <authorList>
            <person name="Kim H.J."/>
            <person name="Triplett B.A."/>
        </authorList>
    </citation>
    <scope>NUCLEOTIDE SEQUENCE [LARGE SCALE GENOMIC DNA]</scope>
    <source>
        <strain evidence="2 3">DSM 14713</strain>
    </source>
</reference>
<protein>
    <submittedName>
        <fullName evidence="2">Uncharacterized protein</fullName>
    </submittedName>
</protein>